<organism evidence="1 2">
    <name type="scientific">Methanoculleus frigidifontis</name>
    <dbReference type="NCBI Taxonomy" id="2584085"/>
    <lineage>
        <taxon>Archaea</taxon>
        <taxon>Methanobacteriati</taxon>
        <taxon>Methanobacteriota</taxon>
        <taxon>Stenosarchaea group</taxon>
        <taxon>Methanomicrobia</taxon>
        <taxon>Methanomicrobiales</taxon>
        <taxon>Methanomicrobiaceae</taxon>
        <taxon>Methanoculleus</taxon>
    </lineage>
</organism>
<name>A0ABT8M743_9EURY</name>
<dbReference type="CDD" id="cd00385">
    <property type="entry name" value="Isoprenoid_Biosyn_C1"/>
    <property type="match status" value="1"/>
</dbReference>
<keyword evidence="2" id="KW-1185">Reference proteome</keyword>
<proteinExistence type="predicted"/>
<gene>
    <name evidence="1" type="ORF">FGU65_02380</name>
</gene>
<dbReference type="SUPFAM" id="SSF48576">
    <property type="entry name" value="Terpenoid synthases"/>
    <property type="match status" value="1"/>
</dbReference>
<dbReference type="InterPro" id="IPR008949">
    <property type="entry name" value="Isoprenoid_synthase_dom_sf"/>
</dbReference>
<dbReference type="RefSeq" id="WP_301662805.1">
    <property type="nucleotide sequence ID" value="NZ_VCYH01000001.1"/>
</dbReference>
<accession>A0ABT8M743</accession>
<evidence type="ECO:0000313" key="2">
    <source>
        <dbReference type="Proteomes" id="UP001168338"/>
    </source>
</evidence>
<sequence>MRSVFGVFFFARTAGNTDYTSIARLSGHFATTYLFDDILDDPGYPDEEKTDYFQNVLQILASKKYDEQEYSNDPVMAFSERAFTDMRDILDERRGRMVAQSYHAIAQATYTGSHWKYTTPLTEADLYAIATIKAAYTRIIPAILAGHTIDSGFLAHCMRAGLIYQLTDDLRDITDDLEEETITPFNYYRYGISAMDVHPVEVFFAAVRRISEENLRNIPDARDLWVLRISHSLRMLQMKHGEENLQTLFRELHFPDDACTTEMARIGEYSSVIVDIEAEAAKTSSDSAVTMRGGWSSKPVYGH</sequence>
<protein>
    <submittedName>
        <fullName evidence="1">Class 1 isoprenoid biosynthesis enzyme</fullName>
    </submittedName>
</protein>
<comment type="caution">
    <text evidence="1">The sequence shown here is derived from an EMBL/GenBank/DDBJ whole genome shotgun (WGS) entry which is preliminary data.</text>
</comment>
<dbReference type="EMBL" id="VCYH01000001">
    <property type="protein sequence ID" value="MDN7023752.1"/>
    <property type="molecule type" value="Genomic_DNA"/>
</dbReference>
<reference evidence="1" key="1">
    <citation type="submission" date="2019-05" db="EMBL/GenBank/DDBJ databases">
        <title>Methanoculleus sp. FWC-SCC1, a methanogenic archaeon isolated from deep marine cold seep.</title>
        <authorList>
            <person name="Chen Y.-W."/>
            <person name="Chen S.-C."/>
            <person name="Teng N.-H."/>
            <person name="Lai M.-C."/>
        </authorList>
    </citation>
    <scope>NUCLEOTIDE SEQUENCE</scope>
    <source>
        <strain evidence="1">FWC-SCC1</strain>
    </source>
</reference>
<evidence type="ECO:0000313" key="1">
    <source>
        <dbReference type="EMBL" id="MDN7023752.1"/>
    </source>
</evidence>
<dbReference type="Proteomes" id="UP001168338">
    <property type="component" value="Unassembled WGS sequence"/>
</dbReference>